<gene>
    <name evidence="1" type="ORF">AQUCO_05400121v1</name>
</gene>
<dbReference type="InterPro" id="IPR009511">
    <property type="entry name" value="MAD1/Cdc20-bound-Mad2-bd"/>
</dbReference>
<keyword evidence="2" id="KW-1185">Reference proteome</keyword>
<dbReference type="STRING" id="218851.A0A2G5CHQ7"/>
<dbReference type="InterPro" id="IPR053729">
    <property type="entry name" value="MAD2L1BP_domain_sf"/>
</dbReference>
<dbReference type="GO" id="GO:0007096">
    <property type="term" value="P:regulation of exit from mitosis"/>
    <property type="evidence" value="ECO:0007669"/>
    <property type="project" value="InterPro"/>
</dbReference>
<dbReference type="EMBL" id="KZ305071">
    <property type="protein sequence ID" value="PIA30803.1"/>
    <property type="molecule type" value="Genomic_DNA"/>
</dbReference>
<organism evidence="1 2">
    <name type="scientific">Aquilegia coerulea</name>
    <name type="common">Rocky mountain columbine</name>
    <dbReference type="NCBI Taxonomy" id="218851"/>
    <lineage>
        <taxon>Eukaryota</taxon>
        <taxon>Viridiplantae</taxon>
        <taxon>Streptophyta</taxon>
        <taxon>Embryophyta</taxon>
        <taxon>Tracheophyta</taxon>
        <taxon>Spermatophyta</taxon>
        <taxon>Magnoliopsida</taxon>
        <taxon>Ranunculales</taxon>
        <taxon>Ranunculaceae</taxon>
        <taxon>Thalictroideae</taxon>
        <taxon>Aquilegia</taxon>
    </lineage>
</organism>
<dbReference type="GO" id="GO:0005634">
    <property type="term" value="C:nucleus"/>
    <property type="evidence" value="ECO:0007669"/>
    <property type="project" value="InterPro"/>
</dbReference>
<proteinExistence type="predicted"/>
<dbReference type="Gene3D" id="3.30.900.20">
    <property type="match status" value="1"/>
</dbReference>
<dbReference type="InParanoid" id="A0A2G5CHQ7"/>
<dbReference type="AlphaFoldDB" id="A0A2G5CHQ7"/>
<evidence type="ECO:0000313" key="2">
    <source>
        <dbReference type="Proteomes" id="UP000230069"/>
    </source>
</evidence>
<reference evidence="1 2" key="1">
    <citation type="submission" date="2017-09" db="EMBL/GenBank/DDBJ databases">
        <title>WGS assembly of Aquilegia coerulea Goldsmith.</title>
        <authorList>
            <person name="Hodges S."/>
            <person name="Kramer E."/>
            <person name="Nordborg M."/>
            <person name="Tomkins J."/>
            <person name="Borevitz J."/>
            <person name="Derieg N."/>
            <person name="Yan J."/>
            <person name="Mihaltcheva S."/>
            <person name="Hayes R.D."/>
            <person name="Rokhsar D."/>
        </authorList>
    </citation>
    <scope>NUCLEOTIDE SEQUENCE [LARGE SCALE GENOMIC DNA]</scope>
    <source>
        <strain evidence="2">cv. Goldsmith</strain>
    </source>
</reference>
<protein>
    <submittedName>
        <fullName evidence="1">Uncharacterized protein</fullName>
    </submittedName>
</protein>
<name>A0A2G5CHQ7_AQUCA</name>
<dbReference type="Proteomes" id="UP000230069">
    <property type="component" value="Unassembled WGS sequence"/>
</dbReference>
<evidence type="ECO:0000313" key="1">
    <source>
        <dbReference type="EMBL" id="PIA30803.1"/>
    </source>
</evidence>
<accession>A0A2G5CHQ7</accession>
<dbReference type="PANTHER" id="PTHR15681">
    <property type="entry name" value="MAD2L1-BINDING PROTEIN"/>
    <property type="match status" value="1"/>
</dbReference>
<dbReference type="PANTHER" id="PTHR15681:SF1">
    <property type="entry name" value="MAD2L1-BINDING PROTEIN"/>
    <property type="match status" value="1"/>
</dbReference>
<dbReference type="OrthoDB" id="768308at2759"/>
<sequence length="284" mass="32130">MRRREEGEGEGESRSESENYIKEIETTAETLDEAVIFHVIKEIVGFVLYMHQQIPSLLQDLNQEFDELQTGRKDLELVLTQTEVKASSRRKHIGRMREVKQGIKRLEKLMSSVSVLQTAIQLMLHEIHSIQGVMLVLGSSPVRPQHVYEMLFSHGRVVSDHGKENTKSKVAEALSRKAIRALISSGAGSVSYAGPTKLFIMVKAPATLNLPLHFLPKRDFRYSKKIVPFKLRIKCKTRYHDMGTSHHCPPPSIALPGATSNDLIWFQCRHAIKGLTIKTPLTEE</sequence>